<dbReference type="GeneID" id="75910335"/>
<evidence type="ECO:0008006" key="3">
    <source>
        <dbReference type="Google" id="ProtNLM"/>
    </source>
</evidence>
<evidence type="ECO:0000313" key="2">
    <source>
        <dbReference type="Proteomes" id="UP001206595"/>
    </source>
</evidence>
<gene>
    <name evidence="1" type="ORF">K450DRAFT_217080</name>
</gene>
<dbReference type="EMBL" id="MU620892">
    <property type="protein sequence ID" value="KAI8584602.1"/>
    <property type="molecule type" value="Genomic_DNA"/>
</dbReference>
<keyword evidence="2" id="KW-1185">Reference proteome</keyword>
<dbReference type="AlphaFoldDB" id="A0AAD5EJI4"/>
<dbReference type="Proteomes" id="UP001206595">
    <property type="component" value="Unassembled WGS sequence"/>
</dbReference>
<organism evidence="1 2">
    <name type="scientific">Umbelopsis ramanniana AG</name>
    <dbReference type="NCBI Taxonomy" id="1314678"/>
    <lineage>
        <taxon>Eukaryota</taxon>
        <taxon>Fungi</taxon>
        <taxon>Fungi incertae sedis</taxon>
        <taxon>Mucoromycota</taxon>
        <taxon>Mucoromycotina</taxon>
        <taxon>Umbelopsidomycetes</taxon>
        <taxon>Umbelopsidales</taxon>
        <taxon>Umbelopsidaceae</taxon>
        <taxon>Umbelopsis</taxon>
    </lineage>
</organism>
<protein>
    <recommendedName>
        <fullName evidence="3">ELYS-like domain-containing protein</fullName>
    </recommendedName>
</protein>
<proteinExistence type="predicted"/>
<comment type="caution">
    <text evidence="1">The sequence shown here is derived from an EMBL/GenBank/DDBJ whole genome shotgun (WGS) entry which is preliminary data.</text>
</comment>
<name>A0AAD5EJI4_UMBRA</name>
<dbReference type="RefSeq" id="XP_051449606.1">
    <property type="nucleotide sequence ID" value="XM_051584985.1"/>
</dbReference>
<accession>A0AAD5EJI4</accession>
<sequence>MVQLLSRSSVLPPLPQKGRSDKILGGSLIPSNEIQTTCKEWSPLSLIYRYNSTTLEVRDILLLQPVYALLTIHDLPTPDRHRLVIELATHGTMGSTLCIVLLARDTHTQLPKLFIFNPRTLRCHIIYSSFNSKNSVTSMSMSLKIQLQDDHPSLQNSETKSFHLLALGTDSGAVFLIRLCLGTFQTISKIPCIMAQCKTSSVGSIAVHVTSPVSSDASVFILIGGNNGEIEVITYEPQANSDEQDCGTHGTKVITTLWKNMAVVSLMLKSAEEKSEVILVAGQGFRNGSEITRSEIHNPAVTMLKLKLPTFKSMEVWKEECSDTTNGSENMQDCESSYVGSFCIYETSDKAVDKKLKLSSISSLRRKHEMEVISFKQWNISRNYDGVTSCRQQTVTNVPVFLNGAVADAFGKVVILAATELHTLYTTVAQPSKSGYEGISEGDYDFSGLASKLRRELSKRYEKASRSYTERRIQMGSPLIIDLLLEQNGYHEQYPVSEHVYERYCDTIDGYSSTSGPLPCCSHILLYIILDACGKNEFEAFAKNIHLNTTTSQMIMDYWAIDNFQIDKLNAMNSSAYIILFPTLYIKVVKMQVSLSAALKLIETNHIPIQDITDEEVLTAYLLKLKPKDVILELNTICKTLDQTNRRSEVLCKLLYDWFEVGNTKVKQVQLFSTPLNGQLEREVVTYCSSTNPSPSNLNFLFAFYLNRYDYASAMDIHERLQKEDMSSLGQQQRKVMIDSITELIPSIQRRICKVRSDNHGSVQSTPFSAIVFSQTSETEQSMILEQLVRQTQLLNSNDPHSNPFSGPPKMVR</sequence>
<evidence type="ECO:0000313" key="1">
    <source>
        <dbReference type="EMBL" id="KAI8584602.1"/>
    </source>
</evidence>
<reference evidence="1" key="1">
    <citation type="submission" date="2021-06" db="EMBL/GenBank/DDBJ databases">
        <authorList>
            <consortium name="DOE Joint Genome Institute"/>
            <person name="Mondo S.J."/>
            <person name="Amses K.R."/>
            <person name="Simmons D.R."/>
            <person name="Longcore J.E."/>
            <person name="Seto K."/>
            <person name="Alves G.H."/>
            <person name="Bonds A.E."/>
            <person name="Quandt C.A."/>
            <person name="Davis W.J."/>
            <person name="Chang Y."/>
            <person name="Letcher P.M."/>
            <person name="Powell M.J."/>
            <person name="Kuo A."/>
            <person name="Labutti K."/>
            <person name="Pangilinan J."/>
            <person name="Andreopoulos W."/>
            <person name="Tritt A."/>
            <person name="Riley R."/>
            <person name="Hundley H."/>
            <person name="Johnson J."/>
            <person name="Lipzen A."/>
            <person name="Barry K."/>
            <person name="Berbee M.L."/>
            <person name="Buchler N.E."/>
            <person name="Grigoriev I.V."/>
            <person name="Spatafora J.W."/>
            <person name="Stajich J.E."/>
            <person name="James T.Y."/>
        </authorList>
    </citation>
    <scope>NUCLEOTIDE SEQUENCE</scope>
    <source>
        <strain evidence="1">AG</strain>
    </source>
</reference>
<reference evidence="1" key="2">
    <citation type="journal article" date="2022" name="Proc. Natl. Acad. Sci. U.S.A.">
        <title>Diploid-dominant life cycles characterize the early evolution of Fungi.</title>
        <authorList>
            <person name="Amses K.R."/>
            <person name="Simmons D.R."/>
            <person name="Longcore J.E."/>
            <person name="Mondo S.J."/>
            <person name="Seto K."/>
            <person name="Jeronimo G.H."/>
            <person name="Bonds A.E."/>
            <person name="Quandt C.A."/>
            <person name="Davis W.J."/>
            <person name="Chang Y."/>
            <person name="Federici B.A."/>
            <person name="Kuo A."/>
            <person name="LaButti K."/>
            <person name="Pangilinan J."/>
            <person name="Andreopoulos W."/>
            <person name="Tritt A."/>
            <person name="Riley R."/>
            <person name="Hundley H."/>
            <person name="Johnson J."/>
            <person name="Lipzen A."/>
            <person name="Barry K."/>
            <person name="Lang B.F."/>
            <person name="Cuomo C.A."/>
            <person name="Buchler N.E."/>
            <person name="Grigoriev I.V."/>
            <person name="Spatafora J.W."/>
            <person name="Stajich J.E."/>
            <person name="James T.Y."/>
        </authorList>
    </citation>
    <scope>NUCLEOTIDE SEQUENCE</scope>
    <source>
        <strain evidence="1">AG</strain>
    </source>
</reference>